<dbReference type="InterPro" id="IPR014923">
    <property type="entry name" value="DUF1802"/>
</dbReference>
<evidence type="ECO:0008006" key="3">
    <source>
        <dbReference type="Google" id="ProtNLM"/>
    </source>
</evidence>
<gene>
    <name evidence="1" type="ORF">AsFPU1_3167</name>
</gene>
<comment type="caution">
    <text evidence="1">The sequence shown here is derived from an EMBL/GenBank/DDBJ whole genome shotgun (WGS) entry which is preliminary data.</text>
</comment>
<dbReference type="InterPro" id="IPR008307">
    <property type="entry name" value="UCP018957"/>
</dbReference>
<evidence type="ECO:0000313" key="1">
    <source>
        <dbReference type="EMBL" id="GBF81747.1"/>
    </source>
</evidence>
<name>A0A401IKE8_APHSA</name>
<organism evidence="1 2">
    <name type="scientific">Aphanothece sacrum FPU1</name>
    <dbReference type="NCBI Taxonomy" id="1920663"/>
    <lineage>
        <taxon>Bacteria</taxon>
        <taxon>Bacillati</taxon>
        <taxon>Cyanobacteriota</taxon>
        <taxon>Cyanophyceae</taxon>
        <taxon>Oscillatoriophycideae</taxon>
        <taxon>Chroococcales</taxon>
        <taxon>Aphanothecaceae</taxon>
        <taxon>Aphanothece</taxon>
    </lineage>
</organism>
<proteinExistence type="predicted"/>
<reference evidence="2" key="1">
    <citation type="submission" date="2017-05" db="EMBL/GenBank/DDBJ databases">
        <title>Physiological properties and genetic analysis related to exopolysaccharide production of fresh-water unicellular cyanobacterium Aphanothece sacrum, Suizenji Nori, that has been cultured as a food source in Japan.</title>
        <authorList>
            <person name="Kanesaki Y."/>
            <person name="Yoshikawa S."/>
            <person name="Ohki K."/>
        </authorList>
    </citation>
    <scope>NUCLEOTIDE SEQUENCE [LARGE SCALE GENOMIC DNA]</scope>
    <source>
        <strain evidence="2">FPU1</strain>
    </source>
</reference>
<sequence>MSMLTQLNYALKEWNVTINALAKGQTILLLRKGGIREIGGRFNVKYDQVLLYPTYEHQNPNLLKSKYSSDVIKVNSGWHPETISITSWTKITDIFVIPEKSTLDLLFNYHIWNQEFISDRFNWKPNQPLYLLLLKVYLLPNAGEINYQSEYGGCRSWLELNQTIDISKSVPVLDDHEYDFKVEDIKKVITRIKE</sequence>
<protein>
    <recommendedName>
        <fullName evidence="3">DUF1802 family protein</fullName>
    </recommendedName>
</protein>
<keyword evidence="2" id="KW-1185">Reference proteome</keyword>
<dbReference type="Proteomes" id="UP000287247">
    <property type="component" value="Unassembled WGS sequence"/>
</dbReference>
<dbReference type="Pfam" id="PF08819">
    <property type="entry name" value="DUF1802"/>
    <property type="match status" value="1"/>
</dbReference>
<accession>A0A401IKE8</accession>
<evidence type="ECO:0000313" key="2">
    <source>
        <dbReference type="Proteomes" id="UP000287247"/>
    </source>
</evidence>
<dbReference type="EMBL" id="BDQK01000013">
    <property type="protein sequence ID" value="GBF81747.1"/>
    <property type="molecule type" value="Genomic_DNA"/>
</dbReference>
<dbReference type="AlphaFoldDB" id="A0A401IKE8"/>
<dbReference type="PIRSF" id="PIRSF018957">
    <property type="entry name" value="UCP018957"/>
    <property type="match status" value="1"/>
</dbReference>